<evidence type="ECO:0000313" key="3">
    <source>
        <dbReference type="Proteomes" id="UP000519158"/>
    </source>
</evidence>
<protein>
    <submittedName>
        <fullName evidence="2">Helix-turn-helix transcriptional regulator</fullName>
    </submittedName>
</protein>
<dbReference type="SUPFAM" id="SSF47413">
    <property type="entry name" value="lambda repressor-like DNA-binding domains"/>
    <property type="match status" value="1"/>
</dbReference>
<dbReference type="EMBL" id="VTXL01000033">
    <property type="protein sequence ID" value="NOJ15765.1"/>
    <property type="molecule type" value="Genomic_DNA"/>
</dbReference>
<dbReference type="Proteomes" id="UP000519158">
    <property type="component" value="Unassembled WGS sequence"/>
</dbReference>
<evidence type="ECO:0000259" key="1">
    <source>
        <dbReference type="PROSITE" id="PS50943"/>
    </source>
</evidence>
<organism evidence="2 3">
    <name type="scientific">Vibrio splendidus</name>
    <dbReference type="NCBI Taxonomy" id="29497"/>
    <lineage>
        <taxon>Bacteria</taxon>
        <taxon>Pseudomonadati</taxon>
        <taxon>Pseudomonadota</taxon>
        <taxon>Gammaproteobacteria</taxon>
        <taxon>Vibrionales</taxon>
        <taxon>Vibrionaceae</taxon>
        <taxon>Vibrio</taxon>
    </lineage>
</organism>
<dbReference type="Pfam" id="PF13560">
    <property type="entry name" value="HTH_31"/>
    <property type="match status" value="1"/>
</dbReference>
<accession>A0A7Y4DAR5</accession>
<name>A0A7Y4DAR5_VIBSP</name>
<proteinExistence type="predicted"/>
<comment type="caution">
    <text evidence="2">The sequence shown here is derived from an EMBL/GenBank/DDBJ whole genome shotgun (WGS) entry which is preliminary data.</text>
</comment>
<sequence>MSHHQLMVAIKRRRERDQLTQMEVAREIGISRRHYVRCESGQAELKLSQFVAAMKFLNITIMDLALDTLKLAPVTPWDVAAAARTLTAASRKSLVEFLMRNYEDNKKGG</sequence>
<feature type="domain" description="HTH cro/C1-type" evidence="1">
    <location>
        <begin position="10"/>
        <end position="64"/>
    </location>
</feature>
<dbReference type="PROSITE" id="PS50943">
    <property type="entry name" value="HTH_CROC1"/>
    <property type="match status" value="1"/>
</dbReference>
<dbReference type="GO" id="GO:0003677">
    <property type="term" value="F:DNA binding"/>
    <property type="evidence" value="ECO:0007669"/>
    <property type="project" value="InterPro"/>
</dbReference>
<dbReference type="InterPro" id="IPR001387">
    <property type="entry name" value="Cro/C1-type_HTH"/>
</dbReference>
<reference evidence="2 3" key="1">
    <citation type="submission" date="2019-09" db="EMBL/GenBank/DDBJ databases">
        <title>Draft genome sequencing and comparative genomics of hatchery-associated Vibrios.</title>
        <authorList>
            <person name="Kehlet-Delgado H."/>
            <person name="Mueller R.S."/>
        </authorList>
    </citation>
    <scope>NUCLEOTIDE SEQUENCE [LARGE SCALE GENOMIC DNA]</scope>
    <source>
        <strain evidence="2 3">99-70-13A3</strain>
    </source>
</reference>
<dbReference type="RefSeq" id="WP_171331124.1">
    <property type="nucleotide sequence ID" value="NZ_CAWPOP010000027.1"/>
</dbReference>
<evidence type="ECO:0000313" key="2">
    <source>
        <dbReference type="EMBL" id="NOJ15765.1"/>
    </source>
</evidence>
<dbReference type="CDD" id="cd00093">
    <property type="entry name" value="HTH_XRE"/>
    <property type="match status" value="1"/>
</dbReference>
<dbReference type="Gene3D" id="1.10.260.40">
    <property type="entry name" value="lambda repressor-like DNA-binding domains"/>
    <property type="match status" value="1"/>
</dbReference>
<dbReference type="InterPro" id="IPR010982">
    <property type="entry name" value="Lambda_DNA-bd_dom_sf"/>
</dbReference>
<gene>
    <name evidence="2" type="ORF">F0234_23750</name>
</gene>
<dbReference type="SMART" id="SM00530">
    <property type="entry name" value="HTH_XRE"/>
    <property type="match status" value="1"/>
</dbReference>
<dbReference type="AlphaFoldDB" id="A0A7Y4DAR5"/>